<evidence type="ECO:0000313" key="3">
    <source>
        <dbReference type="Proteomes" id="UP000290189"/>
    </source>
</evidence>
<dbReference type="Proteomes" id="UP000290189">
    <property type="component" value="Unassembled WGS sequence"/>
</dbReference>
<gene>
    <name evidence="2" type="ORF">PLBR_LOCUS7694</name>
</gene>
<dbReference type="EMBL" id="OVEO01000014">
    <property type="protein sequence ID" value="SPR00479.1"/>
    <property type="molecule type" value="Genomic_DNA"/>
</dbReference>
<dbReference type="AlphaFoldDB" id="A0A3P3YK31"/>
<feature type="chain" id="PRO_5017925231" evidence="1">
    <location>
        <begin position="20"/>
        <end position="231"/>
    </location>
</feature>
<keyword evidence="2" id="KW-0496">Mitochondrion</keyword>
<sequence length="231" mass="25148">MAPVSLVATVLLLVAVVDARCDDMCMCHSIKCTDTGAVSWRLDVPHNTSPDQATVPKIQFAHGNRHAITNLGNVSQLFQQLVPFAHNGFELYDYDGCNYELIQVATGQSCVHFNKHTSELLCDTNPSNGTRAYFSVGPARLDWIMFVHTTLRTLCDGRDRDVFFISASSSGALDAQLACYVNNPGYYENPLSSALSSPVSSVDMNVLASVIESIFMHPCQPPSGPRVPPPP</sequence>
<evidence type="ECO:0000256" key="1">
    <source>
        <dbReference type="SAM" id="SignalP"/>
    </source>
</evidence>
<feature type="signal peptide" evidence="1">
    <location>
        <begin position="1"/>
        <end position="19"/>
    </location>
</feature>
<keyword evidence="1" id="KW-0732">Signal</keyword>
<geneLocation type="mitochondrion" evidence="2"/>
<protein>
    <submittedName>
        <fullName evidence="2">Uncharacterized protein</fullName>
    </submittedName>
</protein>
<name>A0A3P3YK31_PLABS</name>
<organism evidence="2 3">
    <name type="scientific">Plasmodiophora brassicae</name>
    <name type="common">Clubroot disease agent</name>
    <dbReference type="NCBI Taxonomy" id="37360"/>
    <lineage>
        <taxon>Eukaryota</taxon>
        <taxon>Sar</taxon>
        <taxon>Rhizaria</taxon>
        <taxon>Endomyxa</taxon>
        <taxon>Phytomyxea</taxon>
        <taxon>Plasmodiophorida</taxon>
        <taxon>Plasmodiophoridae</taxon>
        <taxon>Plasmodiophora</taxon>
    </lineage>
</organism>
<accession>A0A3P3YK31</accession>
<reference evidence="2 3" key="1">
    <citation type="submission" date="2018-03" db="EMBL/GenBank/DDBJ databases">
        <authorList>
            <person name="Fogelqvist J."/>
        </authorList>
    </citation>
    <scope>NUCLEOTIDE SEQUENCE [LARGE SCALE GENOMIC DNA]</scope>
</reference>
<evidence type="ECO:0000313" key="2">
    <source>
        <dbReference type="EMBL" id="SPR00479.1"/>
    </source>
</evidence>
<proteinExistence type="predicted"/>